<feature type="compositionally biased region" description="Pro residues" evidence="1">
    <location>
        <begin position="26"/>
        <end position="50"/>
    </location>
</feature>
<comment type="caution">
    <text evidence="3">The sequence shown here is derived from an EMBL/GenBank/DDBJ whole genome shotgun (WGS) entry which is preliminary data.</text>
</comment>
<dbReference type="Proteomes" id="UP000237752">
    <property type="component" value="Unassembled WGS sequence"/>
</dbReference>
<gene>
    <name evidence="3" type="ORF">CLV47_114100</name>
</gene>
<proteinExistence type="predicted"/>
<keyword evidence="4" id="KW-1185">Reference proteome</keyword>
<dbReference type="EMBL" id="PVUE01000014">
    <property type="protein sequence ID" value="PRZ40803.1"/>
    <property type="molecule type" value="Genomic_DNA"/>
</dbReference>
<dbReference type="OrthoDB" id="5180668at2"/>
<keyword evidence="2" id="KW-0812">Transmembrane</keyword>
<feature type="region of interest" description="Disordered" evidence="1">
    <location>
        <begin position="1"/>
        <end position="60"/>
    </location>
</feature>
<reference evidence="3 4" key="1">
    <citation type="submission" date="2018-03" db="EMBL/GenBank/DDBJ databases">
        <title>Genomic Encyclopedia of Archaeal and Bacterial Type Strains, Phase II (KMG-II): from individual species to whole genera.</title>
        <authorList>
            <person name="Goeker M."/>
        </authorList>
    </citation>
    <scope>NUCLEOTIDE SEQUENCE [LARGE SCALE GENOMIC DNA]</scope>
    <source>
        <strain evidence="3 4">DSM 100065</strain>
    </source>
</reference>
<accession>A0A2T0ZWU0</accession>
<name>A0A2T0ZWU0_9ACTN</name>
<protein>
    <submittedName>
        <fullName evidence="3">Uncharacterized protein</fullName>
    </submittedName>
</protein>
<evidence type="ECO:0000313" key="4">
    <source>
        <dbReference type="Proteomes" id="UP000237752"/>
    </source>
</evidence>
<evidence type="ECO:0000313" key="3">
    <source>
        <dbReference type="EMBL" id="PRZ40803.1"/>
    </source>
</evidence>
<keyword evidence="2" id="KW-0472">Membrane</keyword>
<evidence type="ECO:0000256" key="2">
    <source>
        <dbReference type="SAM" id="Phobius"/>
    </source>
</evidence>
<sequence>MTYPPGNPQQNRYGGPPSRDHLAPGYPAPGRPTYPQGPPPQSYPPPPQRSGPPVSGPGGTIQLDCSYNKLGFFLAFTGPHIRVDGYGQDGTWGRTAIALPPGTHSIEVHTRYLGQMGPAHMLVNVYPGQQIPVFYRAPTAIFFKGAMGHQPQPTPGMWLTWVMFAIAVLVVATAFLF</sequence>
<evidence type="ECO:0000256" key="1">
    <source>
        <dbReference type="SAM" id="MobiDB-lite"/>
    </source>
</evidence>
<dbReference type="AlphaFoldDB" id="A0A2T0ZWU0"/>
<organism evidence="3 4">
    <name type="scientific">Antricoccus suffuscus</name>
    <dbReference type="NCBI Taxonomy" id="1629062"/>
    <lineage>
        <taxon>Bacteria</taxon>
        <taxon>Bacillati</taxon>
        <taxon>Actinomycetota</taxon>
        <taxon>Actinomycetes</taxon>
        <taxon>Geodermatophilales</taxon>
        <taxon>Antricoccaceae</taxon>
        <taxon>Antricoccus</taxon>
    </lineage>
</organism>
<keyword evidence="2" id="KW-1133">Transmembrane helix</keyword>
<dbReference type="RefSeq" id="WP_146135401.1">
    <property type="nucleotide sequence ID" value="NZ_PVUE01000014.1"/>
</dbReference>
<feature type="transmembrane region" description="Helical" evidence="2">
    <location>
        <begin position="158"/>
        <end position="176"/>
    </location>
</feature>